<protein>
    <submittedName>
        <fullName evidence="1">Uncharacterized protein</fullName>
    </submittedName>
</protein>
<dbReference type="KEGG" id="vg:6372368"/>
<accession>B3FJM3</accession>
<reference evidence="1 2" key="1">
    <citation type="journal article" date="2008" name="Virology">
        <title>Characterization of Pseudomonas chlororaphis myovirus 201varphi2-1 via genomic sequencing, mass spectrometry, and electron microscopy.</title>
        <authorList>
            <person name="Thomas J.A."/>
            <person name="Rolando M.R."/>
            <person name="Carroll C.A."/>
            <person name="Shen P.S."/>
            <person name="Belnap D.M."/>
            <person name="Weintraub S.T."/>
            <person name="Serwer P."/>
            <person name="Hardies S.C."/>
        </authorList>
    </citation>
    <scope>NUCLEOTIDE SEQUENCE</scope>
</reference>
<organismHost>
    <name type="scientific">Pseudomonas chlororaphis</name>
    <dbReference type="NCBI Taxonomy" id="587753"/>
</organismHost>
<proteinExistence type="predicted"/>
<gene>
    <name evidence="1" type="ORF">201phi2-1p363</name>
</gene>
<organism evidence="1 2">
    <name type="scientific">Pseudomonas phage 201phi2-1</name>
    <name type="common">Pseudomonas chlororaphis phage 201phi2-1</name>
    <dbReference type="NCBI Taxonomy" id="198110"/>
    <lineage>
        <taxon>Viruses</taxon>
        <taxon>Duplodnaviria</taxon>
        <taxon>Heunggongvirae</taxon>
        <taxon>Uroviricota</taxon>
        <taxon>Caudoviricetes</taxon>
        <taxon>Chimalliviridae</taxon>
        <taxon>Serwervirus</taxon>
        <taxon>Serwervirus 201phi21</taxon>
    </lineage>
</organism>
<evidence type="ECO:0000313" key="2">
    <source>
        <dbReference type="Proteomes" id="UP000002421"/>
    </source>
</evidence>
<name>B3FJM3_BP201</name>
<dbReference type="RefSeq" id="YP_001957084.1">
    <property type="nucleotide sequence ID" value="NC_010821.1"/>
</dbReference>
<dbReference type="EMBL" id="EU197055">
    <property type="protein sequence ID" value="ABY63188.1"/>
    <property type="molecule type" value="Genomic_DNA"/>
</dbReference>
<evidence type="ECO:0000313" key="1">
    <source>
        <dbReference type="EMBL" id="ABY63188.1"/>
    </source>
</evidence>
<dbReference type="Proteomes" id="UP000002421">
    <property type="component" value="Segment"/>
</dbReference>
<keyword evidence="2" id="KW-1185">Reference proteome</keyword>
<sequence>MRYVIGALISIVIVFGLGYGLNQTVIKTHQLEQQNE</sequence>